<feature type="region of interest" description="Disordered" evidence="1">
    <location>
        <begin position="97"/>
        <end position="121"/>
    </location>
</feature>
<evidence type="ECO:0000313" key="2">
    <source>
        <dbReference type="EMBL" id="EME79488.1"/>
    </source>
</evidence>
<dbReference type="VEuPathDB" id="FungiDB:MYCFIDRAFT_79445"/>
<dbReference type="AlphaFoldDB" id="M3AQW4"/>
<accession>M3AQW4</accession>
<gene>
    <name evidence="2" type="ORF">MYCFIDRAFT_79445</name>
</gene>
<name>M3AQW4_PSEFD</name>
<evidence type="ECO:0000256" key="1">
    <source>
        <dbReference type="SAM" id="MobiDB-lite"/>
    </source>
</evidence>
<keyword evidence="3" id="KW-1185">Reference proteome</keyword>
<sequence length="121" mass="13315">MSHDQTAEDKSKQGSDERTKSSAEKEVDEDWQNVKVNEEASIITQPKCLASAYTNNLAQGVPETASDDEASQRLRESPEVITEEATEEFTMIESKDVPTAENLEANGKPYGGSPPLTYYLS</sequence>
<feature type="region of interest" description="Disordered" evidence="1">
    <location>
        <begin position="1"/>
        <end position="32"/>
    </location>
</feature>
<reference evidence="2 3" key="1">
    <citation type="journal article" date="2012" name="PLoS Pathog.">
        <title>Diverse lifestyles and strategies of plant pathogenesis encoded in the genomes of eighteen Dothideomycetes fungi.</title>
        <authorList>
            <person name="Ohm R.A."/>
            <person name="Feau N."/>
            <person name="Henrissat B."/>
            <person name="Schoch C.L."/>
            <person name="Horwitz B.A."/>
            <person name="Barry K.W."/>
            <person name="Condon B.J."/>
            <person name="Copeland A.C."/>
            <person name="Dhillon B."/>
            <person name="Glaser F."/>
            <person name="Hesse C.N."/>
            <person name="Kosti I."/>
            <person name="LaButti K."/>
            <person name="Lindquist E.A."/>
            <person name="Lucas S."/>
            <person name="Salamov A.A."/>
            <person name="Bradshaw R.E."/>
            <person name="Ciuffetti L."/>
            <person name="Hamelin R.C."/>
            <person name="Kema G.H.J."/>
            <person name="Lawrence C."/>
            <person name="Scott J.A."/>
            <person name="Spatafora J.W."/>
            <person name="Turgeon B.G."/>
            <person name="de Wit P.J.G.M."/>
            <person name="Zhong S."/>
            <person name="Goodwin S.B."/>
            <person name="Grigoriev I.V."/>
        </authorList>
    </citation>
    <scope>NUCLEOTIDE SEQUENCE [LARGE SCALE GENOMIC DNA]</scope>
    <source>
        <strain evidence="2 3">CIRAD86</strain>
    </source>
</reference>
<dbReference type="RefSeq" id="XP_007930160.1">
    <property type="nucleotide sequence ID" value="XM_007931969.1"/>
</dbReference>
<feature type="region of interest" description="Disordered" evidence="1">
    <location>
        <begin position="59"/>
        <end position="78"/>
    </location>
</feature>
<feature type="compositionally biased region" description="Basic and acidic residues" evidence="1">
    <location>
        <begin position="1"/>
        <end position="25"/>
    </location>
</feature>
<proteinExistence type="predicted"/>
<dbReference type="HOGENOM" id="CLU_2039054_0_0_1"/>
<dbReference type="GeneID" id="19341588"/>
<dbReference type="KEGG" id="pfj:MYCFIDRAFT_79445"/>
<organism evidence="2 3">
    <name type="scientific">Pseudocercospora fijiensis (strain CIRAD86)</name>
    <name type="common">Black leaf streak disease fungus</name>
    <name type="synonym">Mycosphaerella fijiensis</name>
    <dbReference type="NCBI Taxonomy" id="383855"/>
    <lineage>
        <taxon>Eukaryota</taxon>
        <taxon>Fungi</taxon>
        <taxon>Dikarya</taxon>
        <taxon>Ascomycota</taxon>
        <taxon>Pezizomycotina</taxon>
        <taxon>Dothideomycetes</taxon>
        <taxon>Dothideomycetidae</taxon>
        <taxon>Mycosphaerellales</taxon>
        <taxon>Mycosphaerellaceae</taxon>
        <taxon>Pseudocercospora</taxon>
    </lineage>
</organism>
<dbReference type="Proteomes" id="UP000016932">
    <property type="component" value="Unassembled WGS sequence"/>
</dbReference>
<evidence type="ECO:0000313" key="3">
    <source>
        <dbReference type="Proteomes" id="UP000016932"/>
    </source>
</evidence>
<dbReference type="EMBL" id="KB446562">
    <property type="protein sequence ID" value="EME79488.1"/>
    <property type="molecule type" value="Genomic_DNA"/>
</dbReference>
<protein>
    <submittedName>
        <fullName evidence="2">Uncharacterized protein</fullName>
    </submittedName>
</protein>